<feature type="transmembrane region" description="Helical" evidence="1">
    <location>
        <begin position="100"/>
        <end position="117"/>
    </location>
</feature>
<reference evidence="2" key="1">
    <citation type="submission" date="2020-01" db="EMBL/GenBank/DDBJ databases">
        <authorList>
            <person name="Meier V. D."/>
            <person name="Meier V D."/>
        </authorList>
    </citation>
    <scope>NUCLEOTIDE SEQUENCE</scope>
    <source>
        <strain evidence="2">HLG_WM_MAG_07</strain>
    </source>
</reference>
<gene>
    <name evidence="2" type="ORF">HELGO_WM27515</name>
</gene>
<proteinExistence type="predicted"/>
<protein>
    <submittedName>
        <fullName evidence="2">Anti-sigma-K factor RskA</fullName>
    </submittedName>
</protein>
<evidence type="ECO:0000313" key="2">
    <source>
        <dbReference type="EMBL" id="CAA6828810.1"/>
    </source>
</evidence>
<evidence type="ECO:0000256" key="1">
    <source>
        <dbReference type="SAM" id="Phobius"/>
    </source>
</evidence>
<dbReference type="AlphaFoldDB" id="A0A6S6UJQ6"/>
<dbReference type="EMBL" id="CACVAY010000152">
    <property type="protein sequence ID" value="CAA6828810.1"/>
    <property type="molecule type" value="Genomic_DNA"/>
</dbReference>
<keyword evidence="1" id="KW-1133">Transmembrane helix</keyword>
<accession>A0A6S6UJQ6</accession>
<sequence>MNRYQKPELYERLAMEYSLGTLKGQARSRFEKLMDIHPFIRVAVDEFDAKFAVLAEQVPEVKPPESVWKNIEANISAKQTVVSTPEKKPFSLLTFFTQKGYALAGIMVLISALFIFGNPEFSSDSPVMFTSTLVSSNDEPMAEVVAMKSEMKMRIKLKEEIAVPEGKTLTFWCMPKDPSKPAMNMGTLVSTGSNEMELTKQIWLGLIDAREFVISFEPSNANNLSPTDNLYTGKIEALTRT</sequence>
<organism evidence="2">
    <name type="scientific">uncultured Thiotrichaceae bacterium</name>
    <dbReference type="NCBI Taxonomy" id="298394"/>
    <lineage>
        <taxon>Bacteria</taxon>
        <taxon>Pseudomonadati</taxon>
        <taxon>Pseudomonadota</taxon>
        <taxon>Gammaproteobacteria</taxon>
        <taxon>Thiotrichales</taxon>
        <taxon>Thiotrichaceae</taxon>
        <taxon>environmental samples</taxon>
    </lineage>
</organism>
<keyword evidence="1" id="KW-0472">Membrane</keyword>
<keyword evidence="1" id="KW-0812">Transmembrane</keyword>
<name>A0A6S6UJQ6_9GAMM</name>